<evidence type="ECO:0000313" key="1">
    <source>
        <dbReference type="EMBL" id="CAD9336470.1"/>
    </source>
</evidence>
<proteinExistence type="predicted"/>
<organism evidence="1">
    <name type="scientific">Ditylum brightwellii</name>
    <dbReference type="NCBI Taxonomy" id="49249"/>
    <lineage>
        <taxon>Eukaryota</taxon>
        <taxon>Sar</taxon>
        <taxon>Stramenopiles</taxon>
        <taxon>Ochrophyta</taxon>
        <taxon>Bacillariophyta</taxon>
        <taxon>Mediophyceae</taxon>
        <taxon>Lithodesmiophycidae</taxon>
        <taxon>Lithodesmiales</taxon>
        <taxon>Lithodesmiaceae</taxon>
        <taxon>Ditylum</taxon>
    </lineage>
</organism>
<dbReference type="InterPro" id="IPR038781">
    <property type="entry name" value="C365.16-ike"/>
</dbReference>
<protein>
    <submittedName>
        <fullName evidence="1">Uncharacterized protein</fullName>
    </submittedName>
</protein>
<reference evidence="1" key="1">
    <citation type="submission" date="2021-01" db="EMBL/GenBank/DDBJ databases">
        <authorList>
            <person name="Corre E."/>
            <person name="Pelletier E."/>
            <person name="Niang G."/>
            <person name="Scheremetjew M."/>
            <person name="Finn R."/>
            <person name="Kale V."/>
            <person name="Holt S."/>
            <person name="Cochrane G."/>
            <person name="Meng A."/>
            <person name="Brown T."/>
            <person name="Cohen L."/>
        </authorList>
    </citation>
    <scope>NUCLEOTIDE SEQUENCE</scope>
    <source>
        <strain evidence="1">Pop2</strain>
    </source>
</reference>
<dbReference type="PANTHER" id="PTHR37845">
    <property type="entry name" value="SEQUENCE ORPHAN"/>
    <property type="match status" value="1"/>
</dbReference>
<name>A0A7S2EHC9_9STRA</name>
<dbReference type="AlphaFoldDB" id="A0A7S2EHC9"/>
<dbReference type="EMBL" id="HBGN01022411">
    <property type="protein sequence ID" value="CAD9336470.1"/>
    <property type="molecule type" value="Transcribed_RNA"/>
</dbReference>
<gene>
    <name evidence="1" type="ORF">DBRI1063_LOCUS14291</name>
</gene>
<sequence>MQLSEENAKNMKASQLLLPLPTNTMNTEIIDIPKINIGRPRTQPISSETDRVLSSSLTDKIVGDVLVAAGITFGFSPFLAVLDKAITQRAAGTHTIAKSSMETISFIARNPIAFVKSPSFIMMWGVYAATYTTANCLKTVVEHNEHMERRAQEESTRKMLSNGDNTRTAISKMGTTATFLGTTIVNSTTSILKDRAYARMFGTSSLASKVPVITYGLWASRDAMVMGSSFVLPEMVSETLKEGTSMTKQDALRLSQFLCPVLTQVFASPLQLLGLDFYNRPLREMSFGKAIFERSRFVGQNFSSVTAARVARMAPAYGIGGIGNTYFRNEWRNMLIRREMKNMDETSTDQDRRESARNLVDLVVAGERDSRERDQGI</sequence>
<accession>A0A7S2EHC9</accession>
<dbReference type="GO" id="GO:0005739">
    <property type="term" value="C:mitochondrion"/>
    <property type="evidence" value="ECO:0007669"/>
    <property type="project" value="TreeGrafter"/>
</dbReference>
<dbReference type="PANTHER" id="PTHR37845:SF1">
    <property type="entry name" value="SEQUENCE ORPHAN"/>
    <property type="match status" value="1"/>
</dbReference>